<dbReference type="InterPro" id="IPR036890">
    <property type="entry name" value="HATPase_C_sf"/>
</dbReference>
<evidence type="ECO:0000313" key="1">
    <source>
        <dbReference type="EMBL" id="OIQ68204.1"/>
    </source>
</evidence>
<name>A0A1J5PKV4_9ZZZZ</name>
<accession>A0A1J5PKV4</accession>
<comment type="caution">
    <text evidence="1">The sequence shown here is derived from an EMBL/GenBank/DDBJ whole genome shotgun (WGS) entry which is preliminary data.</text>
</comment>
<dbReference type="Gene3D" id="3.30.565.10">
    <property type="entry name" value="Histidine kinase-like ATPase, C-terminal domain"/>
    <property type="match status" value="1"/>
</dbReference>
<proteinExistence type="predicted"/>
<dbReference type="GO" id="GO:0016301">
    <property type="term" value="F:kinase activity"/>
    <property type="evidence" value="ECO:0007669"/>
    <property type="project" value="UniProtKB-KW"/>
</dbReference>
<reference evidence="1" key="1">
    <citation type="submission" date="2016-10" db="EMBL/GenBank/DDBJ databases">
        <title>Sequence of Gallionella enrichment culture.</title>
        <authorList>
            <person name="Poehlein A."/>
            <person name="Muehling M."/>
            <person name="Daniel R."/>
        </authorList>
    </citation>
    <scope>NUCLEOTIDE SEQUENCE</scope>
</reference>
<protein>
    <submittedName>
        <fullName evidence="1">Histidine kinase-, DNA gyrase B-, and HSP90-like ATPase</fullName>
    </submittedName>
</protein>
<gene>
    <name evidence="1" type="ORF">GALL_502070</name>
</gene>
<dbReference type="AlphaFoldDB" id="A0A1J5PKV4"/>
<organism evidence="1">
    <name type="scientific">mine drainage metagenome</name>
    <dbReference type="NCBI Taxonomy" id="410659"/>
    <lineage>
        <taxon>unclassified sequences</taxon>
        <taxon>metagenomes</taxon>
        <taxon>ecological metagenomes</taxon>
    </lineage>
</organism>
<sequence>MPGVILALLPNGKIQNISRRSTALFREKFFTNQQNWPDLDVSESSSILCLDSYLQGLPRQLYPNGGVDQLADWDGFRKVVDGLIKSVASESDIRGKINDRADRLTTIILELFKNTHDHARYSVDGKIIADSIRGLYARFYPIEKLKPIIAAKKEEFFNQAERYVHLLMQPHSQIPLKKSQRDLTGFLEISIFDSGPGLAAKWLHNDVSGVGPQEQLAAVMECFGKGRSSLSSGSRGFGLWKVLEELKQLKGMIRVRTNRVHALRQYAILEGLYRDQHPDGYSSPQVVMLDWRRGYTQKLSEYPAVEGTLISVLLPLGDL</sequence>
<dbReference type="SUPFAM" id="SSF55874">
    <property type="entry name" value="ATPase domain of HSP90 chaperone/DNA topoisomerase II/histidine kinase"/>
    <property type="match status" value="1"/>
</dbReference>
<dbReference type="EMBL" id="MLJW01005449">
    <property type="protein sequence ID" value="OIQ68204.1"/>
    <property type="molecule type" value="Genomic_DNA"/>
</dbReference>
<keyword evidence="1" id="KW-0418">Kinase</keyword>
<keyword evidence="1" id="KW-0808">Transferase</keyword>